<evidence type="ECO:0000259" key="1">
    <source>
        <dbReference type="Pfam" id="PF24542"/>
    </source>
</evidence>
<feature type="domain" description="TPPC8 third Ig-like" evidence="4">
    <location>
        <begin position="985"/>
        <end position="1148"/>
    </location>
</feature>
<evidence type="ECO:0000313" key="6">
    <source>
        <dbReference type="Proteomes" id="UP000291343"/>
    </source>
</evidence>
<dbReference type="InterPro" id="IPR058541">
    <property type="entry name" value="Ig_TPPC8_1st"/>
</dbReference>
<dbReference type="OrthoDB" id="203724at2759"/>
<dbReference type="Pfam" id="PF12739">
    <property type="entry name" value="TRAPPC-Trs85"/>
    <property type="match status" value="1"/>
</dbReference>
<sequence length="1327" mass="146886">MANLKLSSHDFIQNSFCPLIATFCSPKVDQTCRKNNLSFTELVQPFCKIGSEAYVQDSNGSSITVKNLRLNLIDVHSQPPQPTKARKLLNESVSLVTNERLTTCEIGTHLLEVPSAFPWFESWRETFLQVQFPSDHEFLKHYLGCILVVSSKENNPAESLARMEEDLGKMQNLAPNTLPKWFSPTNILRYYVLLHDSLDTDQKVSESVFEGMCTTYGPKNCFLLRINSQPPTPLDNELTDPWIPYINKNISPQDNVNDNDVDNHISSSTGSLETGQEADEHPVILHPLSPVSETQNIIMNSNSYDKNLADGGVNNNLPRVQHGACLTTSDLDQIRQMINEFCVNALLPHIEVHIAQLSFIISNKKGVSRSLLSATKRWFGSNKPGTQTNALPPTSVMYSSDSPEIQQRRLGDLYFMLHAYPQAYTAYHSAKRDFHADGAWLHYAGALEMAALSLFMQPGDTVRKAHDYADESITTYLNSCRMPQFATRATLFSVESLRARGLHGEAAKQLIRMTCEDSDLRSALLLEQAAHCFLAAHRPVMPRKYAFHLVLAGHRFSKAGQKRHSLRCYRQAHQVYEGKNWSLAEDHIHFTIGRMAAGLKRGQEAAEAYARLLPRASRQGASQQASFLKEYLITQQEVSIETGEIPVLPLPVIDGSSIQVLLDSAQPPVSSVNAIPASGLSFELTQEENTRWCKLEEQAVNVAFEGQAFVFKPTVELLNNTTNNLNPVTAYVNEEISVSVTMQNPLHISLPLRNVRLLWSLIPVDGGLCQDNQPGVAIPAQTQLAACSDALELLTIEPDSSKNVILKLTPKRVGELKITGLGYSLVSEGAGAVTGRQHLVVPPRPRQRAAKDHRALEAAVDNRLTLNIIDSLPHLGVTFEGLRSELVCGELYTVGVELTNCGSRPISRVLVASSTPHLVSIGHKSANGVCSLPLAEPLAPGHSSSMRMLLRAPEFKGSSALHLLFYYESSPQERSRPRYRLVRHSWPLTVYESLHISALATRSCSSSHTSETLNIRLSVENNNQIHDPLLIQVSLQKVSLFSHKWKMCPIHTALKVKSTIDAQETVHLLLQACKKLSESGKPELSSVTLDAESKTSPCIDFIGRRTDEETSTGPENDLTLQSTLVLMWKGSITENGGCKRVVEGQHHIRLSKLDESVSWPPDNVSPSQGVAIAASDALCLFAAPEEAVQSQLFKQRLLTFRLNHPTTVCHDFKLNRICIVPVKVEARNCCDNPLAVKFEAKGPLVSSHKSQLYSPRPASSFHWVGQTTAAVELQRRARYELSLAVVLTAPGAYDLGAHLTVSVSLSQTSSEFVPQTWRPEAILIVKT</sequence>
<dbReference type="Pfam" id="PF24542">
    <property type="entry name" value="Ig_TPPC8_C"/>
    <property type="match status" value="1"/>
</dbReference>
<organism evidence="5 6">
    <name type="scientific">Laodelphax striatellus</name>
    <name type="common">Small brown planthopper</name>
    <name type="synonym">Delphax striatella</name>
    <dbReference type="NCBI Taxonomy" id="195883"/>
    <lineage>
        <taxon>Eukaryota</taxon>
        <taxon>Metazoa</taxon>
        <taxon>Ecdysozoa</taxon>
        <taxon>Arthropoda</taxon>
        <taxon>Hexapoda</taxon>
        <taxon>Insecta</taxon>
        <taxon>Pterygota</taxon>
        <taxon>Neoptera</taxon>
        <taxon>Paraneoptera</taxon>
        <taxon>Hemiptera</taxon>
        <taxon>Auchenorrhyncha</taxon>
        <taxon>Fulgoroidea</taxon>
        <taxon>Delphacidae</taxon>
        <taxon>Criomorphinae</taxon>
        <taxon>Laodelphax</taxon>
    </lineage>
</organism>
<dbReference type="InterPro" id="IPR058540">
    <property type="entry name" value="Ig_TPPC8_3rd"/>
</dbReference>
<dbReference type="STRING" id="195883.A0A482X400"/>
<proteinExistence type="predicted"/>
<dbReference type="SMR" id="A0A482X400"/>
<dbReference type="InterPro" id="IPR058538">
    <property type="entry name" value="Ig_TPPC8_2nd"/>
</dbReference>
<dbReference type="EMBL" id="QKKF02018119">
    <property type="protein sequence ID" value="RZF40599.1"/>
    <property type="molecule type" value="Genomic_DNA"/>
</dbReference>
<dbReference type="Pfam" id="PF24545">
    <property type="entry name" value="Ig_TPPC8_1st"/>
    <property type="match status" value="1"/>
</dbReference>
<dbReference type="Pfam" id="PF24544">
    <property type="entry name" value="Ig_TPPC8_2nd"/>
    <property type="match status" value="1"/>
</dbReference>
<name>A0A482X400_LAOST</name>
<protein>
    <recommendedName>
        <fullName evidence="7">Trafficking protein particle complex subunit 8</fullName>
    </recommendedName>
</protein>
<dbReference type="PANTHER" id="PTHR12975:SF6">
    <property type="entry name" value="TRAFFICKING PROTEIN PARTICLE COMPLEX SUBUNIT 8"/>
    <property type="match status" value="1"/>
</dbReference>
<keyword evidence="6" id="KW-1185">Reference proteome</keyword>
<dbReference type="GO" id="GO:1990072">
    <property type="term" value="C:TRAPPIII protein complex"/>
    <property type="evidence" value="ECO:0007669"/>
    <property type="project" value="TreeGrafter"/>
</dbReference>
<dbReference type="InterPro" id="IPR024420">
    <property type="entry name" value="TRAPP_III_complex_Trs85"/>
</dbReference>
<gene>
    <name evidence="5" type="ORF">LSTR_LSTR007482</name>
</gene>
<dbReference type="Proteomes" id="UP000291343">
    <property type="component" value="Unassembled WGS sequence"/>
</dbReference>
<feature type="domain" description="TPPC8 first Ig-like" evidence="3">
    <location>
        <begin position="684"/>
        <end position="886"/>
    </location>
</feature>
<dbReference type="Pfam" id="PF24546">
    <property type="entry name" value="Ig_TPPC8_3rd"/>
    <property type="match status" value="1"/>
</dbReference>
<feature type="domain" description="TPPC8 C-terminal Ig-like" evidence="1">
    <location>
        <begin position="1197"/>
        <end position="1304"/>
    </location>
</feature>
<evidence type="ECO:0000259" key="3">
    <source>
        <dbReference type="Pfam" id="PF24545"/>
    </source>
</evidence>
<evidence type="ECO:0000313" key="5">
    <source>
        <dbReference type="EMBL" id="RZF40599.1"/>
    </source>
</evidence>
<dbReference type="PANTHER" id="PTHR12975">
    <property type="entry name" value="TRANSPORT PROTEIN TRAPP"/>
    <property type="match status" value="1"/>
</dbReference>
<dbReference type="InterPro" id="IPR057651">
    <property type="entry name" value="Ig_TPPC8_C"/>
</dbReference>
<dbReference type="InParanoid" id="A0A482X400"/>
<reference evidence="5 6" key="1">
    <citation type="journal article" date="2017" name="Gigascience">
        <title>Genome sequence of the small brown planthopper, Laodelphax striatellus.</title>
        <authorList>
            <person name="Zhu J."/>
            <person name="Jiang F."/>
            <person name="Wang X."/>
            <person name="Yang P."/>
            <person name="Bao Y."/>
            <person name="Zhao W."/>
            <person name="Wang W."/>
            <person name="Lu H."/>
            <person name="Wang Q."/>
            <person name="Cui N."/>
            <person name="Li J."/>
            <person name="Chen X."/>
            <person name="Luo L."/>
            <person name="Yu J."/>
            <person name="Kang L."/>
            <person name="Cui F."/>
        </authorList>
    </citation>
    <scope>NUCLEOTIDE SEQUENCE [LARGE SCALE GENOMIC DNA]</scope>
    <source>
        <strain evidence="5">Lst14</strain>
    </source>
</reference>
<accession>A0A482X400</accession>
<dbReference type="FunCoup" id="A0A482X400">
    <property type="interactions" value="2066"/>
</dbReference>
<evidence type="ECO:0000259" key="2">
    <source>
        <dbReference type="Pfam" id="PF24544"/>
    </source>
</evidence>
<comment type="caution">
    <text evidence="5">The sequence shown here is derived from an EMBL/GenBank/DDBJ whole genome shotgun (WGS) entry which is preliminary data.</text>
</comment>
<evidence type="ECO:0008006" key="7">
    <source>
        <dbReference type="Google" id="ProtNLM"/>
    </source>
</evidence>
<feature type="domain" description="TPPC8 second Ig-like" evidence="2">
    <location>
        <begin position="924"/>
        <end position="982"/>
    </location>
</feature>
<evidence type="ECO:0000259" key="4">
    <source>
        <dbReference type="Pfam" id="PF24546"/>
    </source>
</evidence>